<keyword evidence="1" id="KW-0732">Signal</keyword>
<evidence type="ECO:0000313" key="3">
    <source>
        <dbReference type="EMBL" id="MBO0948269.1"/>
    </source>
</evidence>
<feature type="signal peptide" evidence="1">
    <location>
        <begin position="1"/>
        <end position="25"/>
    </location>
</feature>
<gene>
    <name evidence="3" type="ORF">J2I46_06735</name>
</gene>
<accession>A0ABS3JG71</accession>
<dbReference type="EMBL" id="JAFMYW010000002">
    <property type="protein sequence ID" value="MBO0948269.1"/>
    <property type="molecule type" value="Genomic_DNA"/>
</dbReference>
<organism evidence="3 4">
    <name type="scientific">Fibrella forsythiae</name>
    <dbReference type="NCBI Taxonomy" id="2817061"/>
    <lineage>
        <taxon>Bacteria</taxon>
        <taxon>Pseudomonadati</taxon>
        <taxon>Bacteroidota</taxon>
        <taxon>Cytophagia</taxon>
        <taxon>Cytophagales</taxon>
        <taxon>Spirosomataceae</taxon>
        <taxon>Fibrella</taxon>
    </lineage>
</organism>
<dbReference type="RefSeq" id="WP_207328256.1">
    <property type="nucleotide sequence ID" value="NZ_JAFMYW010000002.1"/>
</dbReference>
<keyword evidence="4" id="KW-1185">Reference proteome</keyword>
<proteinExistence type="predicted"/>
<evidence type="ECO:0000256" key="1">
    <source>
        <dbReference type="SAM" id="SignalP"/>
    </source>
</evidence>
<comment type="caution">
    <text evidence="3">The sequence shown here is derived from an EMBL/GenBank/DDBJ whole genome shotgun (WGS) entry which is preliminary data.</text>
</comment>
<feature type="domain" description="Outer membrane protein beta-barrel" evidence="2">
    <location>
        <begin position="72"/>
        <end position="252"/>
    </location>
</feature>
<name>A0ABS3JG71_9BACT</name>
<evidence type="ECO:0000259" key="2">
    <source>
        <dbReference type="Pfam" id="PF13568"/>
    </source>
</evidence>
<dbReference type="Pfam" id="PF13568">
    <property type="entry name" value="OMP_b-brl_2"/>
    <property type="match status" value="1"/>
</dbReference>
<protein>
    <submittedName>
        <fullName evidence="3">Outer membrane beta-barrel protein</fullName>
    </submittedName>
</protein>
<dbReference type="InterPro" id="IPR025665">
    <property type="entry name" value="Beta-barrel_OMP_2"/>
</dbReference>
<dbReference type="Proteomes" id="UP000664628">
    <property type="component" value="Unassembled WGS sequence"/>
</dbReference>
<reference evidence="3 4" key="1">
    <citation type="submission" date="2021-03" db="EMBL/GenBank/DDBJ databases">
        <title>Fibrella sp. HMF5405 genome sequencing and assembly.</title>
        <authorList>
            <person name="Kang H."/>
            <person name="Kim H."/>
            <person name="Bae S."/>
            <person name="Joh K."/>
        </authorList>
    </citation>
    <scope>NUCLEOTIDE SEQUENCE [LARGE SCALE GENOMIC DNA]</scope>
    <source>
        <strain evidence="3 4">HMF5405</strain>
    </source>
</reference>
<evidence type="ECO:0000313" key="4">
    <source>
        <dbReference type="Proteomes" id="UP000664628"/>
    </source>
</evidence>
<feature type="chain" id="PRO_5046621434" evidence="1">
    <location>
        <begin position="26"/>
        <end position="272"/>
    </location>
</feature>
<sequence>MEKVAASGLLLSAVAALLLVSPAQAQVRRSGAVSTKRPAVVISRDYEIERNERKRNQFDDFTRPARLIEMSFRFAPSFSYNTAEGAGAYSQFQTNGVGVRMSVGPSLDYFFFRDRYAFSSGLWYTIKRSSFVIPGSFGQDVFRPGQSPGESVYNLQYLQIPLTVKMYANELGPSIRGYIQCGGLLDIKLAEKALYQTTNPLYKYATSGGSYQRQYGFADVGVLLGAGIQYKINSVNAVNLGLSYQRGLLNAFRNDALESRNNTVAVEMGFKF</sequence>